<organism evidence="2 3">
    <name type="scientific">Oceanimonas baumannii</name>
    <dbReference type="NCBI Taxonomy" id="129578"/>
    <lineage>
        <taxon>Bacteria</taxon>
        <taxon>Pseudomonadati</taxon>
        <taxon>Pseudomonadota</taxon>
        <taxon>Gammaproteobacteria</taxon>
        <taxon>Aeromonadales</taxon>
        <taxon>Aeromonadaceae</taxon>
        <taxon>Oceanimonas</taxon>
    </lineage>
</organism>
<dbReference type="EMBL" id="SODO01000008">
    <property type="protein sequence ID" value="TDW58450.1"/>
    <property type="molecule type" value="Genomic_DNA"/>
</dbReference>
<sequence length="60" mass="6190">MLPEAAVGIAGADRHLPGKAGAERPMDGLEACRRSATALMLRMAIGSAFRFGLDGGHHSS</sequence>
<gene>
    <name evidence="2" type="ORF">LY04_02226</name>
</gene>
<evidence type="ECO:0000256" key="1">
    <source>
        <dbReference type="SAM" id="MobiDB-lite"/>
    </source>
</evidence>
<comment type="caution">
    <text evidence="2">The sequence shown here is derived from an EMBL/GenBank/DDBJ whole genome shotgun (WGS) entry which is preliminary data.</text>
</comment>
<reference evidence="2 3" key="1">
    <citation type="submission" date="2019-03" db="EMBL/GenBank/DDBJ databases">
        <title>Genomic Encyclopedia of Archaeal and Bacterial Type Strains, Phase II (KMG-II): from individual species to whole genera.</title>
        <authorList>
            <person name="Goeker M."/>
        </authorList>
    </citation>
    <scope>NUCLEOTIDE SEQUENCE [LARGE SCALE GENOMIC DNA]</scope>
    <source>
        <strain evidence="2 3">DSM 15594</strain>
    </source>
</reference>
<keyword evidence="3" id="KW-1185">Reference proteome</keyword>
<name>A0ABY2EXE6_9GAMM</name>
<feature type="region of interest" description="Disordered" evidence="1">
    <location>
        <begin position="1"/>
        <end position="25"/>
    </location>
</feature>
<accession>A0ABY2EXE6</accession>
<feature type="compositionally biased region" description="Basic and acidic residues" evidence="1">
    <location>
        <begin position="12"/>
        <end position="25"/>
    </location>
</feature>
<protein>
    <submittedName>
        <fullName evidence="2">Uncharacterized protein</fullName>
    </submittedName>
</protein>
<proteinExistence type="predicted"/>
<dbReference type="Proteomes" id="UP000295058">
    <property type="component" value="Unassembled WGS sequence"/>
</dbReference>
<evidence type="ECO:0000313" key="2">
    <source>
        <dbReference type="EMBL" id="TDW58450.1"/>
    </source>
</evidence>
<evidence type="ECO:0000313" key="3">
    <source>
        <dbReference type="Proteomes" id="UP000295058"/>
    </source>
</evidence>